<dbReference type="GO" id="GO:0015344">
    <property type="term" value="F:siderophore uptake transmembrane transporter activity"/>
    <property type="evidence" value="ECO:0007669"/>
    <property type="project" value="TreeGrafter"/>
</dbReference>
<dbReference type="SUPFAM" id="SSF56935">
    <property type="entry name" value="Porins"/>
    <property type="match status" value="1"/>
</dbReference>
<dbReference type="Proteomes" id="UP000188298">
    <property type="component" value="Chromosome"/>
</dbReference>
<name>A0A1Q2LF86_9HELI</name>
<dbReference type="InterPro" id="IPR012910">
    <property type="entry name" value="Plug_dom"/>
</dbReference>
<evidence type="ECO:0000259" key="12">
    <source>
        <dbReference type="Pfam" id="PF00593"/>
    </source>
</evidence>
<dbReference type="EMBL" id="CP019645">
    <property type="protein sequence ID" value="AQQ59100.1"/>
    <property type="molecule type" value="Genomic_DNA"/>
</dbReference>
<dbReference type="InterPro" id="IPR039426">
    <property type="entry name" value="TonB-dep_rcpt-like"/>
</dbReference>
<dbReference type="InterPro" id="IPR000531">
    <property type="entry name" value="Beta-barrel_TonB"/>
</dbReference>
<evidence type="ECO:0000256" key="9">
    <source>
        <dbReference type="ARBA" id="ARBA00023237"/>
    </source>
</evidence>
<keyword evidence="7 11" id="KW-0798">TonB box</keyword>
<dbReference type="PANTHER" id="PTHR30069">
    <property type="entry name" value="TONB-DEPENDENT OUTER MEMBRANE RECEPTOR"/>
    <property type="match status" value="1"/>
</dbReference>
<keyword evidence="14" id="KW-0675">Receptor</keyword>
<dbReference type="InterPro" id="IPR037066">
    <property type="entry name" value="Plug_dom_sf"/>
</dbReference>
<gene>
    <name evidence="14" type="ORF">XJ32_02120</name>
</gene>
<evidence type="ECO:0000256" key="11">
    <source>
        <dbReference type="RuleBase" id="RU003357"/>
    </source>
</evidence>
<protein>
    <submittedName>
        <fullName evidence="14">Ferric receptor CfrA</fullName>
    </submittedName>
</protein>
<reference evidence="14 15" key="1">
    <citation type="submission" date="2017-02" db="EMBL/GenBank/DDBJ databases">
        <title>Whole genome sequencing of Helicobacter bilis strain AAQJH.</title>
        <authorList>
            <person name="Conlan S."/>
            <person name="Thomas P.J."/>
            <person name="Mullikin J."/>
            <person name="Palmore T.N."/>
            <person name="Frank K.M."/>
            <person name="Segre J.A."/>
        </authorList>
    </citation>
    <scope>NUCLEOTIDE SEQUENCE [LARGE SCALE GENOMIC DNA]</scope>
    <source>
        <strain evidence="14 15">AAQJH</strain>
    </source>
</reference>
<evidence type="ECO:0000313" key="15">
    <source>
        <dbReference type="Proteomes" id="UP000188298"/>
    </source>
</evidence>
<dbReference type="CDD" id="cd01347">
    <property type="entry name" value="ligand_gated_channel"/>
    <property type="match status" value="1"/>
</dbReference>
<dbReference type="InterPro" id="IPR036942">
    <property type="entry name" value="Beta-barrel_TonB_sf"/>
</dbReference>
<evidence type="ECO:0000256" key="7">
    <source>
        <dbReference type="ARBA" id="ARBA00023077"/>
    </source>
</evidence>
<comment type="similarity">
    <text evidence="10 11">Belongs to the TonB-dependent receptor family.</text>
</comment>
<dbReference type="PANTHER" id="PTHR30069:SF53">
    <property type="entry name" value="COLICIN I RECEPTOR-RELATED"/>
    <property type="match status" value="1"/>
</dbReference>
<dbReference type="Pfam" id="PF00593">
    <property type="entry name" value="TonB_dep_Rec_b-barrel"/>
    <property type="match status" value="1"/>
</dbReference>
<organism evidence="14 15">
    <name type="scientific">Helicobacter bilis</name>
    <dbReference type="NCBI Taxonomy" id="37372"/>
    <lineage>
        <taxon>Bacteria</taxon>
        <taxon>Pseudomonadati</taxon>
        <taxon>Campylobacterota</taxon>
        <taxon>Epsilonproteobacteria</taxon>
        <taxon>Campylobacterales</taxon>
        <taxon>Helicobacteraceae</taxon>
        <taxon>Helicobacter</taxon>
    </lineage>
</organism>
<keyword evidence="2 10" id="KW-0813">Transport</keyword>
<evidence type="ECO:0000256" key="6">
    <source>
        <dbReference type="ARBA" id="ARBA00023065"/>
    </source>
</evidence>
<evidence type="ECO:0000256" key="8">
    <source>
        <dbReference type="ARBA" id="ARBA00023136"/>
    </source>
</evidence>
<evidence type="ECO:0000259" key="13">
    <source>
        <dbReference type="Pfam" id="PF07715"/>
    </source>
</evidence>
<dbReference type="GO" id="GO:0044718">
    <property type="term" value="P:siderophore transmembrane transport"/>
    <property type="evidence" value="ECO:0007669"/>
    <property type="project" value="TreeGrafter"/>
</dbReference>
<sequence>MKHKGIFGIFLICVWLNVAYAINTEDNNTLDKEKSSAKSYKLNKVIATVSTATGFEQELKNAPASMSIITNKDLQGRPIRDLGDAVSQIPGVSIDAGATNTGGYSVSIRGMPSSYTLFLVDGTRQDVSSEAFPNFSFSQGSFMPPISAIDKIEVIRGPASVIYGSDAIGGVVNVILKRHFEKWVGNATIETTLQEKNNFGHVAGVMLFSAGPLDSAKKWSLQIRAKESYQFAPKTFVVPIPNSQTTLTGNSSIIGAGENNQAQVGTRLGYTMNENNYFYVDAAHFNQWYDPNVFENSFFTRNNLIARHQGSYGEKGLIRTDSSMQYNSMYNQTRNRLAQDVILEHRTIFPFWRMKIIAGAQYVYNSVAALNGTAFGGDTPSLIDRHTLSIYAEDEYMILDDLILTFGGRMNVNSAFGFNFSPRAYLIYHAIENETFGDLTIKGGVSTGYKMPTITNVTPGWSSSTGKGAIRVYGNPDLKPESSINYELAVMHDTDYSDISATAFFTQFYDKIASYAVAKGGSLPAGFTCEANWANGNTSSGTISPSCQSYYNVDSAISYGIELALQLKPIDIVYGDIGATLSYTWNKNEATSGNSKGLPLTGIPEHTLNMAINYNYNDIFGTFLRGEFRANQLRMNVLGRTSSKDALETFYNNNPGLSIYYKPYFLLHLGGNYNITNNLRLNFGIYNLLDHNFIDYYLAKSSSNGSATTAYNNYATIYEGRRYYISVSMDF</sequence>
<keyword evidence="9 10" id="KW-0998">Cell outer membrane</keyword>
<dbReference type="RefSeq" id="WP_077388199.1">
    <property type="nucleotide sequence ID" value="NZ_CP019645.1"/>
</dbReference>
<keyword evidence="4 10" id="KW-0812">Transmembrane</keyword>
<evidence type="ECO:0000256" key="10">
    <source>
        <dbReference type="PROSITE-ProRule" id="PRU01360"/>
    </source>
</evidence>
<dbReference type="AlphaFoldDB" id="A0A1Q2LF86"/>
<evidence type="ECO:0000256" key="3">
    <source>
        <dbReference type="ARBA" id="ARBA00022452"/>
    </source>
</evidence>
<keyword evidence="5" id="KW-0732">Signal</keyword>
<evidence type="ECO:0000256" key="5">
    <source>
        <dbReference type="ARBA" id="ARBA00022729"/>
    </source>
</evidence>
<evidence type="ECO:0000313" key="14">
    <source>
        <dbReference type="EMBL" id="AQQ59100.1"/>
    </source>
</evidence>
<feature type="domain" description="TonB-dependent receptor-like beta-barrel" evidence="12">
    <location>
        <begin position="245"/>
        <end position="688"/>
    </location>
</feature>
<proteinExistence type="inferred from homology"/>
<evidence type="ECO:0000256" key="4">
    <source>
        <dbReference type="ARBA" id="ARBA00022692"/>
    </source>
</evidence>
<accession>A0A1Q2LF86</accession>
<evidence type="ECO:0000256" key="1">
    <source>
        <dbReference type="ARBA" id="ARBA00004571"/>
    </source>
</evidence>
<evidence type="ECO:0000256" key="2">
    <source>
        <dbReference type="ARBA" id="ARBA00022448"/>
    </source>
</evidence>
<dbReference type="GO" id="GO:0009279">
    <property type="term" value="C:cell outer membrane"/>
    <property type="evidence" value="ECO:0007669"/>
    <property type="project" value="UniProtKB-SubCell"/>
</dbReference>
<dbReference type="KEGG" id="hbl:XJ32_02120"/>
<keyword evidence="8 10" id="KW-0472">Membrane</keyword>
<dbReference type="Gene3D" id="2.40.170.20">
    <property type="entry name" value="TonB-dependent receptor, beta-barrel domain"/>
    <property type="match status" value="1"/>
</dbReference>
<dbReference type="PROSITE" id="PS52016">
    <property type="entry name" value="TONB_DEPENDENT_REC_3"/>
    <property type="match status" value="1"/>
</dbReference>
<keyword evidence="6" id="KW-0406">Ion transport</keyword>
<dbReference type="Gene3D" id="2.170.130.10">
    <property type="entry name" value="TonB-dependent receptor, plug domain"/>
    <property type="match status" value="1"/>
</dbReference>
<dbReference type="Pfam" id="PF07715">
    <property type="entry name" value="Plug"/>
    <property type="match status" value="1"/>
</dbReference>
<comment type="subcellular location">
    <subcellularLocation>
        <location evidence="1 10">Cell outer membrane</location>
        <topology evidence="1 10">Multi-pass membrane protein</topology>
    </subcellularLocation>
</comment>
<feature type="domain" description="TonB-dependent receptor plug" evidence="13">
    <location>
        <begin position="59"/>
        <end position="171"/>
    </location>
</feature>
<keyword evidence="3 10" id="KW-1134">Transmembrane beta strand</keyword>